<sequence length="82" mass="9034">MFGFDTVSCQGEQQQEGARLSYLECDTPPGFLVTGGAHSHSLKVTVHWRRYGLPFLLLLLLSVLAVNTPQCTQSLDAVWQGL</sequence>
<organism evidence="1 2">
    <name type="scientific">Oryzias melastigma</name>
    <name type="common">Marine medaka</name>
    <dbReference type="NCBI Taxonomy" id="30732"/>
    <lineage>
        <taxon>Eukaryota</taxon>
        <taxon>Metazoa</taxon>
        <taxon>Chordata</taxon>
        <taxon>Craniata</taxon>
        <taxon>Vertebrata</taxon>
        <taxon>Euteleostomi</taxon>
        <taxon>Actinopterygii</taxon>
        <taxon>Neopterygii</taxon>
        <taxon>Teleostei</taxon>
        <taxon>Neoteleostei</taxon>
        <taxon>Acanthomorphata</taxon>
        <taxon>Ovalentaria</taxon>
        <taxon>Atherinomorphae</taxon>
        <taxon>Beloniformes</taxon>
        <taxon>Adrianichthyidae</taxon>
        <taxon>Oryziinae</taxon>
        <taxon>Oryzias</taxon>
    </lineage>
</organism>
<dbReference type="Proteomes" id="UP000646548">
    <property type="component" value="Unassembled WGS sequence"/>
</dbReference>
<evidence type="ECO:0000313" key="2">
    <source>
        <dbReference type="Proteomes" id="UP000646548"/>
    </source>
</evidence>
<feature type="non-terminal residue" evidence="1">
    <location>
        <position position="1"/>
    </location>
</feature>
<proteinExistence type="predicted"/>
<name>A0A834FPT6_ORYME</name>
<protein>
    <submittedName>
        <fullName evidence="1">Uncharacterized protein</fullName>
    </submittedName>
</protein>
<dbReference type="EMBL" id="WKFB01000031">
    <property type="protein sequence ID" value="KAF6738258.1"/>
    <property type="molecule type" value="Genomic_DNA"/>
</dbReference>
<comment type="caution">
    <text evidence="1">The sequence shown here is derived from an EMBL/GenBank/DDBJ whole genome shotgun (WGS) entry which is preliminary data.</text>
</comment>
<accession>A0A834FPT6</accession>
<reference evidence="1" key="1">
    <citation type="journal article" name="BMC Genomics">
        <title>Long-read sequencing and de novo genome assembly of marine medaka (Oryzias melastigma).</title>
        <authorList>
            <person name="Liang P."/>
            <person name="Saqib H.S.A."/>
            <person name="Ni X."/>
            <person name="Shen Y."/>
        </authorList>
    </citation>
    <scope>NUCLEOTIDE SEQUENCE</scope>
    <source>
        <strain evidence="1">Bigg-433</strain>
    </source>
</reference>
<dbReference type="AlphaFoldDB" id="A0A834FPT6"/>
<evidence type="ECO:0000313" key="1">
    <source>
        <dbReference type="EMBL" id="KAF6738258.1"/>
    </source>
</evidence>
<gene>
    <name evidence="1" type="ORF">FQA47_016890</name>
</gene>